<dbReference type="PROSITE" id="PS00211">
    <property type="entry name" value="ABC_TRANSPORTER_1"/>
    <property type="match status" value="1"/>
</dbReference>
<evidence type="ECO:0000256" key="2">
    <source>
        <dbReference type="ARBA" id="ARBA00022448"/>
    </source>
</evidence>
<dbReference type="GO" id="GO:0140359">
    <property type="term" value="F:ABC-type transporter activity"/>
    <property type="evidence" value="ECO:0007669"/>
    <property type="project" value="InterPro"/>
</dbReference>
<keyword evidence="5" id="KW-0067">ATP-binding</keyword>
<dbReference type="InterPro" id="IPR013525">
    <property type="entry name" value="ABC2_TM"/>
</dbReference>
<dbReference type="GO" id="GO:0016020">
    <property type="term" value="C:membrane"/>
    <property type="evidence" value="ECO:0007669"/>
    <property type="project" value="UniProtKB-SubCell"/>
</dbReference>
<evidence type="ECO:0000313" key="13">
    <source>
        <dbReference type="Proteomes" id="UP000279259"/>
    </source>
</evidence>
<dbReference type="EMBL" id="RSCD01000009">
    <property type="protein sequence ID" value="RSH91117.1"/>
    <property type="molecule type" value="Genomic_DNA"/>
</dbReference>
<dbReference type="InterPro" id="IPR050352">
    <property type="entry name" value="ABCG_transporters"/>
</dbReference>
<sequence length="1057" mass="112729">MIRQYLPTPLLLLALLPLAPGPLPSPAPPTLATRLPRETAVSARPGSTPRAEPETVPSRYAEEDSTRPDRPPRSAVQDTAMSARGVAGAVMAGQVRDVQFASACSSSISSYLNSSNSLGSSALNTSMTCSAIPTVYSESQMTCNVIQATLQALFPDASTLTITRALNSSRTPGGDSAMAQAGLDSGDGLVWAQLWYNGTEQFYCKGSECSQTVANGSGSVNSSTWTCPELSCVCRTGAEFCGSSYLDSSHNLTGAINTLKGPLEIDCVDGGKCNFKQTFLNALFGQDGLELSSCTHGECVQQYVIDQALGIETAAATSSSLSGGVIAGLAVVAAILVAIIAVAIWGWVMRRKARKHMRTDGVMPKSGGVGVVWSGVGYEVQHTGHHWGARAFAWLKGSGKTRHQESGSVGPNGGKIVLRECCGALPAGGFCAVLGPSGSGKSTLVDILAGKRKSGKVEGRVSYLKEGNERVKIGYSDQSDVLSPTSTVLETLIFAAHLRLPENIPASIKEQRARTVLAQLGLSDVADTRVGSVEHRGISGGEMRRVSIGIELVAAPDVLVLDEPTSGLDSVSAARLIKLLKNLAEEDKTTIIASIHQPSSALYHSFHQVVLLSAGRQLYYGPGCTRPAEFFAAQNRPCPQGYNIADHLLDVASETPEGLASGPAAMILDRIESPGSSSSHSEARHSAEAPGTEGGQPLLEAGTSTQSVEKGGHGAYPPTPVSLLKHDKEVDLAALGDGGAKKKREWWPTSHCSTTFLTQVEMLSGREWRNLKRDKTLLVAHVFLACVLGVFAGGLYYKVNLTIAGFQNRVGSLFFLGSLIAFSSLSALYNLVEVRALFLRERAANFYSPQAWLLSRVLFDVIPLRLIPTILVGIIVYFMVGLSRHAAEFFKFLLIIVEFSLAMCLFNFLLATVFRQGGVAILLSSLCNLFLMTYAGFFVNLGQIPPVLRWLRYFSTLGYTLEALSVNEVGSGLQIVVSRASGLASDGRASREFSLTPGAQDTLNGVAININAVLIMDTLFGFDLGNYYRDVLVLFAFIAGFAILLVLSVVYFLRERR</sequence>
<keyword evidence="13" id="KW-1185">Reference proteome</keyword>
<dbReference type="STRING" id="1890683.A0A427YJ66"/>
<keyword evidence="7 9" id="KW-0472">Membrane</keyword>
<feature type="signal peptide" evidence="10">
    <location>
        <begin position="1"/>
        <end position="21"/>
    </location>
</feature>
<dbReference type="InterPro" id="IPR017871">
    <property type="entry name" value="ABC_transporter-like_CS"/>
</dbReference>
<evidence type="ECO:0000256" key="5">
    <source>
        <dbReference type="ARBA" id="ARBA00022840"/>
    </source>
</evidence>
<dbReference type="GO" id="GO:0016887">
    <property type="term" value="F:ATP hydrolysis activity"/>
    <property type="evidence" value="ECO:0007669"/>
    <property type="project" value="InterPro"/>
</dbReference>
<dbReference type="SMART" id="SM00382">
    <property type="entry name" value="AAA"/>
    <property type="match status" value="1"/>
</dbReference>
<dbReference type="Pfam" id="PF00005">
    <property type="entry name" value="ABC_tran"/>
    <property type="match status" value="1"/>
</dbReference>
<dbReference type="InterPro" id="IPR003593">
    <property type="entry name" value="AAA+_ATPase"/>
</dbReference>
<organism evidence="12 13">
    <name type="scientific">Saitozyma podzolica</name>
    <dbReference type="NCBI Taxonomy" id="1890683"/>
    <lineage>
        <taxon>Eukaryota</taxon>
        <taxon>Fungi</taxon>
        <taxon>Dikarya</taxon>
        <taxon>Basidiomycota</taxon>
        <taxon>Agaricomycotina</taxon>
        <taxon>Tremellomycetes</taxon>
        <taxon>Tremellales</taxon>
        <taxon>Trimorphomycetaceae</taxon>
        <taxon>Saitozyma</taxon>
    </lineage>
</organism>
<gene>
    <name evidence="12" type="ORF">EHS25_010293</name>
</gene>
<evidence type="ECO:0000313" key="12">
    <source>
        <dbReference type="EMBL" id="RSH91117.1"/>
    </source>
</evidence>
<dbReference type="Gene3D" id="3.40.50.300">
    <property type="entry name" value="P-loop containing nucleotide triphosphate hydrolases"/>
    <property type="match status" value="1"/>
</dbReference>
<dbReference type="InterPro" id="IPR027417">
    <property type="entry name" value="P-loop_NTPase"/>
</dbReference>
<comment type="caution">
    <text evidence="12">The sequence shown here is derived from an EMBL/GenBank/DDBJ whole genome shotgun (WGS) entry which is preliminary data.</text>
</comment>
<evidence type="ECO:0000256" key="7">
    <source>
        <dbReference type="ARBA" id="ARBA00023136"/>
    </source>
</evidence>
<dbReference type="GO" id="GO:0005524">
    <property type="term" value="F:ATP binding"/>
    <property type="evidence" value="ECO:0007669"/>
    <property type="project" value="UniProtKB-KW"/>
</dbReference>
<protein>
    <recommendedName>
        <fullName evidence="11">ABC transporter domain-containing protein</fullName>
    </recommendedName>
</protein>
<evidence type="ECO:0000256" key="6">
    <source>
        <dbReference type="ARBA" id="ARBA00022989"/>
    </source>
</evidence>
<comment type="subcellular location">
    <subcellularLocation>
        <location evidence="1">Membrane</location>
        <topology evidence="1">Multi-pass membrane protein</topology>
    </subcellularLocation>
</comment>
<feature type="transmembrane region" description="Helical" evidence="9">
    <location>
        <begin position="853"/>
        <end position="880"/>
    </location>
</feature>
<dbReference type="Proteomes" id="UP000279259">
    <property type="component" value="Unassembled WGS sequence"/>
</dbReference>
<evidence type="ECO:0000256" key="9">
    <source>
        <dbReference type="SAM" id="Phobius"/>
    </source>
</evidence>
<keyword evidence="2" id="KW-0813">Transport</keyword>
<dbReference type="PROSITE" id="PS50893">
    <property type="entry name" value="ABC_TRANSPORTER_2"/>
    <property type="match status" value="1"/>
</dbReference>
<evidence type="ECO:0000259" key="11">
    <source>
        <dbReference type="PROSITE" id="PS50893"/>
    </source>
</evidence>
<evidence type="ECO:0000256" key="8">
    <source>
        <dbReference type="SAM" id="MobiDB-lite"/>
    </source>
</evidence>
<evidence type="ECO:0000256" key="1">
    <source>
        <dbReference type="ARBA" id="ARBA00004141"/>
    </source>
</evidence>
<keyword evidence="10" id="KW-0732">Signal</keyword>
<keyword evidence="6 9" id="KW-1133">Transmembrane helix</keyword>
<dbReference type="PANTHER" id="PTHR48041">
    <property type="entry name" value="ABC TRANSPORTER G FAMILY MEMBER 28"/>
    <property type="match status" value="1"/>
</dbReference>
<feature type="region of interest" description="Disordered" evidence="8">
    <location>
        <begin position="671"/>
        <end position="720"/>
    </location>
</feature>
<accession>A0A427YJ66</accession>
<keyword evidence="4" id="KW-0547">Nucleotide-binding</keyword>
<keyword evidence="3 9" id="KW-0812">Transmembrane</keyword>
<proteinExistence type="predicted"/>
<feature type="compositionally biased region" description="Basic and acidic residues" evidence="8">
    <location>
        <begin position="60"/>
        <end position="72"/>
    </location>
</feature>
<reference evidence="12 13" key="1">
    <citation type="submission" date="2018-11" db="EMBL/GenBank/DDBJ databases">
        <title>Genome sequence of Saitozyma podzolica DSM 27192.</title>
        <authorList>
            <person name="Aliyu H."/>
            <person name="Gorte O."/>
            <person name="Ochsenreither K."/>
        </authorList>
    </citation>
    <scope>NUCLEOTIDE SEQUENCE [LARGE SCALE GENOMIC DNA]</scope>
    <source>
        <strain evidence="12 13">DSM 27192</strain>
    </source>
</reference>
<feature type="transmembrane region" description="Helical" evidence="9">
    <location>
        <begin position="892"/>
        <end position="914"/>
    </location>
</feature>
<feature type="chain" id="PRO_5019231172" description="ABC transporter domain-containing protein" evidence="10">
    <location>
        <begin position="22"/>
        <end position="1057"/>
    </location>
</feature>
<dbReference type="InterPro" id="IPR003439">
    <property type="entry name" value="ABC_transporter-like_ATP-bd"/>
</dbReference>
<dbReference type="Pfam" id="PF01061">
    <property type="entry name" value="ABC2_membrane"/>
    <property type="match status" value="1"/>
</dbReference>
<feature type="transmembrane region" description="Helical" evidence="9">
    <location>
        <begin position="1031"/>
        <end position="1053"/>
    </location>
</feature>
<feature type="transmembrane region" description="Helical" evidence="9">
    <location>
        <begin position="809"/>
        <end position="832"/>
    </location>
</feature>
<feature type="transmembrane region" description="Helical" evidence="9">
    <location>
        <begin position="325"/>
        <end position="348"/>
    </location>
</feature>
<dbReference type="OrthoDB" id="66620at2759"/>
<name>A0A427YJ66_9TREE</name>
<feature type="transmembrane region" description="Helical" evidence="9">
    <location>
        <begin position="776"/>
        <end position="797"/>
    </location>
</feature>
<dbReference type="SUPFAM" id="SSF52540">
    <property type="entry name" value="P-loop containing nucleoside triphosphate hydrolases"/>
    <property type="match status" value="1"/>
</dbReference>
<feature type="domain" description="ABC transporter" evidence="11">
    <location>
        <begin position="401"/>
        <end position="639"/>
    </location>
</feature>
<feature type="transmembrane region" description="Helical" evidence="9">
    <location>
        <begin position="921"/>
        <end position="941"/>
    </location>
</feature>
<evidence type="ECO:0000256" key="4">
    <source>
        <dbReference type="ARBA" id="ARBA00022741"/>
    </source>
</evidence>
<evidence type="ECO:0000256" key="3">
    <source>
        <dbReference type="ARBA" id="ARBA00022692"/>
    </source>
</evidence>
<evidence type="ECO:0000256" key="10">
    <source>
        <dbReference type="SAM" id="SignalP"/>
    </source>
</evidence>
<dbReference type="AlphaFoldDB" id="A0A427YJ66"/>
<feature type="region of interest" description="Disordered" evidence="8">
    <location>
        <begin position="27"/>
        <end position="79"/>
    </location>
</feature>
<dbReference type="PANTHER" id="PTHR48041:SF139">
    <property type="entry name" value="PROTEIN SCARLET"/>
    <property type="match status" value="1"/>
</dbReference>